<evidence type="ECO:0000313" key="2">
    <source>
        <dbReference type="Proteomes" id="UP000594603"/>
    </source>
</evidence>
<dbReference type="Proteomes" id="UP000594603">
    <property type="component" value="Chromosome"/>
</dbReference>
<gene>
    <name evidence="1" type="ORF">HH195_09080</name>
</gene>
<organism evidence="1 2">
    <name type="scientific">Candidatus Sarcina troglodytae</name>
    <dbReference type="NCBI Taxonomy" id="2726954"/>
    <lineage>
        <taxon>Bacteria</taxon>
        <taxon>Bacillati</taxon>
        <taxon>Bacillota</taxon>
        <taxon>Clostridia</taxon>
        <taxon>Eubacteriales</taxon>
        <taxon>Clostridiaceae</taxon>
        <taxon>Sarcina</taxon>
    </lineage>
</organism>
<proteinExistence type="predicted"/>
<name>A0ACD1BF10_9CLOT</name>
<dbReference type="EMBL" id="CP051754">
    <property type="protein sequence ID" value="QPJ86064.1"/>
    <property type="molecule type" value="Genomic_DNA"/>
</dbReference>
<protein>
    <submittedName>
        <fullName evidence="1">Helix-turn-helix transcriptional regulator</fullName>
    </submittedName>
</protein>
<evidence type="ECO:0000313" key="1">
    <source>
        <dbReference type="EMBL" id="QPJ86064.1"/>
    </source>
</evidence>
<accession>A0ACD1BF10</accession>
<sequence>MNMSLNYKLKECRNKLNLSQEYVANILNMEKTKIIAIENGAKEVTKEEINSFSNLYGIRLEELLHMEQECINQKMFARTFSKLSDCDKKEILDLLELKKRLKCKEV</sequence>
<reference evidence="1" key="1">
    <citation type="submission" date="2020-04" db="EMBL/GenBank/DDBJ databases">
        <title>A novel bacterium ('Candidatus Sarcina troglodytae' sp. nov.) linked to a protracted, uniformly lethal epizootic among sanctuary western chimpanzees (Pan troglodytes verus) in Sierra Leone.</title>
        <authorList>
            <person name="Owens L.A."/>
            <person name="Colitti B."/>
            <person name="Hirji I."/>
            <person name="Pizaro A."/>
            <person name="Jaffe J.E."/>
            <person name="Moittie S."/>
            <person name="Bishop-Lilly K.A."/>
            <person name="Estrella L.A."/>
            <person name="Voegtly L.J."/>
            <person name="Kuhn J.H."/>
            <person name="Suen G."/>
            <person name="Deblois C.L."/>
            <person name="Dunn C."/>
            <person name="Juan-Salles C."/>
            <person name="Goldberg T.L."/>
        </authorList>
    </citation>
    <scope>NUCLEOTIDE SEQUENCE</scope>
    <source>
        <strain evidence="1">JB2</strain>
    </source>
</reference>
<keyword evidence="2" id="KW-1185">Reference proteome</keyword>